<accession>A0ACA9JVY5</accession>
<organism evidence="1 2">
    <name type="scientific">Scutellospora calospora</name>
    <dbReference type="NCBI Taxonomy" id="85575"/>
    <lineage>
        <taxon>Eukaryota</taxon>
        <taxon>Fungi</taxon>
        <taxon>Fungi incertae sedis</taxon>
        <taxon>Mucoromycota</taxon>
        <taxon>Glomeromycotina</taxon>
        <taxon>Glomeromycetes</taxon>
        <taxon>Diversisporales</taxon>
        <taxon>Gigasporaceae</taxon>
        <taxon>Scutellospora</taxon>
    </lineage>
</organism>
<dbReference type="EMBL" id="CAJVPM010000237">
    <property type="protein sequence ID" value="CAG8439069.1"/>
    <property type="molecule type" value="Genomic_DNA"/>
</dbReference>
<feature type="non-terminal residue" evidence="1">
    <location>
        <position position="73"/>
    </location>
</feature>
<dbReference type="Proteomes" id="UP000789860">
    <property type="component" value="Unassembled WGS sequence"/>
</dbReference>
<feature type="non-terminal residue" evidence="1">
    <location>
        <position position="1"/>
    </location>
</feature>
<reference evidence="1" key="1">
    <citation type="submission" date="2021-06" db="EMBL/GenBank/DDBJ databases">
        <authorList>
            <person name="Kallberg Y."/>
            <person name="Tangrot J."/>
            <person name="Rosling A."/>
        </authorList>
    </citation>
    <scope>NUCLEOTIDE SEQUENCE</scope>
    <source>
        <strain evidence="1">AU212A</strain>
    </source>
</reference>
<name>A0ACA9JVY5_9GLOM</name>
<keyword evidence="2" id="KW-1185">Reference proteome</keyword>
<sequence>MEVEETNEDSQSALLSEIVISSKSFEFTFRKLYIVHKTTPEEESILKTLEEYKDSTILPREVTNKLVEDLSQF</sequence>
<evidence type="ECO:0000313" key="1">
    <source>
        <dbReference type="EMBL" id="CAG8439069.1"/>
    </source>
</evidence>
<evidence type="ECO:0000313" key="2">
    <source>
        <dbReference type="Proteomes" id="UP000789860"/>
    </source>
</evidence>
<proteinExistence type="predicted"/>
<comment type="caution">
    <text evidence="1">The sequence shown here is derived from an EMBL/GenBank/DDBJ whole genome shotgun (WGS) entry which is preliminary data.</text>
</comment>
<protein>
    <submittedName>
        <fullName evidence="1">11213_t:CDS:1</fullName>
    </submittedName>
</protein>
<gene>
    <name evidence="1" type="ORF">SCALOS_LOCUS489</name>
</gene>